<gene>
    <name evidence="2" type="ORF">SAMN06297280_2005</name>
</gene>
<feature type="transmembrane region" description="Helical" evidence="1">
    <location>
        <begin position="262"/>
        <end position="284"/>
    </location>
</feature>
<feature type="transmembrane region" description="Helical" evidence="1">
    <location>
        <begin position="304"/>
        <end position="320"/>
    </location>
</feature>
<dbReference type="Proteomes" id="UP000219353">
    <property type="component" value="Unassembled WGS sequence"/>
</dbReference>
<dbReference type="Pfam" id="PF14897">
    <property type="entry name" value="EpsG"/>
    <property type="match status" value="1"/>
</dbReference>
<dbReference type="InterPro" id="IPR049458">
    <property type="entry name" value="EpsG-like"/>
</dbReference>
<evidence type="ECO:0000256" key="1">
    <source>
        <dbReference type="SAM" id="Phobius"/>
    </source>
</evidence>
<reference evidence="3" key="1">
    <citation type="submission" date="2017-09" db="EMBL/GenBank/DDBJ databases">
        <authorList>
            <person name="Varghese N."/>
            <person name="Submissions S."/>
        </authorList>
    </citation>
    <scope>NUCLEOTIDE SEQUENCE [LARGE SCALE GENOMIC DNA]</scope>
    <source>
        <strain evidence="3">CGMCC 1.12461</strain>
    </source>
</reference>
<evidence type="ECO:0000313" key="2">
    <source>
        <dbReference type="EMBL" id="SNY51856.1"/>
    </source>
</evidence>
<keyword evidence="1" id="KW-0472">Membrane</keyword>
<dbReference type="AlphaFoldDB" id="A0A285IXP0"/>
<keyword evidence="1" id="KW-0812">Transmembrane</keyword>
<evidence type="ECO:0000313" key="3">
    <source>
        <dbReference type="Proteomes" id="UP000219353"/>
    </source>
</evidence>
<feature type="transmembrane region" description="Helical" evidence="1">
    <location>
        <begin position="94"/>
        <end position="112"/>
    </location>
</feature>
<organism evidence="2 3">
    <name type="scientific">Arsukibacterium tuosuense</name>
    <dbReference type="NCBI Taxonomy" id="1323745"/>
    <lineage>
        <taxon>Bacteria</taxon>
        <taxon>Pseudomonadati</taxon>
        <taxon>Pseudomonadota</taxon>
        <taxon>Gammaproteobacteria</taxon>
        <taxon>Chromatiales</taxon>
        <taxon>Chromatiaceae</taxon>
        <taxon>Arsukibacterium</taxon>
    </lineage>
</organism>
<feature type="transmembrane region" description="Helical" evidence="1">
    <location>
        <begin position="158"/>
        <end position="186"/>
    </location>
</feature>
<keyword evidence="1" id="KW-1133">Transmembrane helix</keyword>
<feature type="transmembrane region" description="Helical" evidence="1">
    <location>
        <begin position="232"/>
        <end position="250"/>
    </location>
</feature>
<feature type="transmembrane region" description="Helical" evidence="1">
    <location>
        <begin position="20"/>
        <end position="39"/>
    </location>
</feature>
<dbReference type="EMBL" id="OBEB01000003">
    <property type="protein sequence ID" value="SNY51856.1"/>
    <property type="molecule type" value="Genomic_DNA"/>
</dbReference>
<proteinExistence type="predicted"/>
<name>A0A285IXP0_9GAMM</name>
<accession>A0A285IXP0</accession>
<sequence>MLNKNTLVFWGDTLPAASARYKLYCLILALLYAGILASFPMDIFMDRENYLTFAEFSIVVAARHAADGLLTALMNEPVWLGLNIILSSVFSPETTVRILIGLPAFTVAYLVLRFNKKYFFFLILVLLMPQVIKNHIIHLRQGVAISIFLYAWFCQRPLLKMFLFGIAPFVHSSFFFVLFILIVSNVLSTLRFAPDLKIVSFSMLGVAVGGTVFSLAAILGARQAESESYVQYDVSGLGFIFWVFVLLIFLMQGKSFLRNNSFVIGTLMFYVSCYFLLPVSGRIFESTIVLLFLASISLTRWRKVAFYMSLMFYTVLLWLIKSQLPLMGYGIREL</sequence>
<feature type="transmembrane region" description="Helical" evidence="1">
    <location>
        <begin position="119"/>
        <end position="138"/>
    </location>
</feature>
<feature type="transmembrane region" description="Helical" evidence="1">
    <location>
        <begin position="198"/>
        <end position="220"/>
    </location>
</feature>
<protein>
    <submittedName>
        <fullName evidence="2">EpsG family protein</fullName>
    </submittedName>
</protein>
<keyword evidence="3" id="KW-1185">Reference proteome</keyword>